<comment type="caution">
    <text evidence="3">The sequence shown here is derived from an EMBL/GenBank/DDBJ whole genome shotgun (WGS) entry which is preliminary data.</text>
</comment>
<accession>A0A512J7U3</accession>
<evidence type="ECO:0008006" key="7">
    <source>
        <dbReference type="Google" id="ProtNLM"/>
    </source>
</evidence>
<evidence type="ECO:0000256" key="1">
    <source>
        <dbReference type="SAM" id="MobiDB-lite"/>
    </source>
</evidence>
<sequence>MPTGRLSLYVAVLVSTFCILPMCLSTAQANDYSNLQYVESLSSSQQSSLLHAKEITVSQPVHDYQSTYRIRVPRNLARITNDNTGTKLVYEETEEAPPSKRAKTGNSTMSFGILSGKTIPRIFSEVKEKLIMETFHEEDVDDKKILIGRNSYSTDKITMMVGVNTGECERCNLLVQILADDKHEVVEFWAKYARYFFETGYPNRVTIVSSRHFDKKGIKYGNNYSFGDLGQEIAEQLNEARRKALERNSQGGGSQSNVTRSNQSSACPKFRENRDICYQRWNNIGGGSSGQAGAFKECYETYNNAMIAAGC</sequence>
<gene>
    <name evidence="4" type="ORF">GCM10007888_41370</name>
    <name evidence="3" type="ORF">MOX02_40740</name>
</gene>
<organism evidence="3 5">
    <name type="scientific">Methylobacterium oxalidis</name>
    <dbReference type="NCBI Taxonomy" id="944322"/>
    <lineage>
        <taxon>Bacteria</taxon>
        <taxon>Pseudomonadati</taxon>
        <taxon>Pseudomonadota</taxon>
        <taxon>Alphaproteobacteria</taxon>
        <taxon>Hyphomicrobiales</taxon>
        <taxon>Methylobacteriaceae</taxon>
        <taxon>Methylobacterium</taxon>
    </lineage>
</organism>
<proteinExistence type="predicted"/>
<dbReference type="RefSeq" id="WP_147027573.1">
    <property type="nucleotide sequence ID" value="NZ_BJZU01000088.1"/>
</dbReference>
<dbReference type="Proteomes" id="UP000321960">
    <property type="component" value="Unassembled WGS sequence"/>
</dbReference>
<feature type="signal peptide" evidence="2">
    <location>
        <begin position="1"/>
        <end position="29"/>
    </location>
</feature>
<dbReference type="OrthoDB" id="10015155at2"/>
<dbReference type="AlphaFoldDB" id="A0A512J7U3"/>
<evidence type="ECO:0000313" key="6">
    <source>
        <dbReference type="Proteomes" id="UP001156856"/>
    </source>
</evidence>
<keyword evidence="2" id="KW-0732">Signal</keyword>
<dbReference type="EMBL" id="BSPK01000077">
    <property type="protein sequence ID" value="GLS65755.1"/>
    <property type="molecule type" value="Genomic_DNA"/>
</dbReference>
<feature type="compositionally biased region" description="Polar residues" evidence="1">
    <location>
        <begin position="255"/>
        <end position="266"/>
    </location>
</feature>
<reference evidence="6" key="2">
    <citation type="journal article" date="2019" name="Int. J. Syst. Evol. Microbiol.">
        <title>The Global Catalogue of Microorganisms (GCM) 10K type strain sequencing project: providing services to taxonomists for standard genome sequencing and annotation.</title>
        <authorList>
            <consortium name="The Broad Institute Genomics Platform"/>
            <consortium name="The Broad Institute Genome Sequencing Center for Infectious Disease"/>
            <person name="Wu L."/>
            <person name="Ma J."/>
        </authorList>
    </citation>
    <scope>NUCLEOTIDE SEQUENCE [LARGE SCALE GENOMIC DNA]</scope>
    <source>
        <strain evidence="6">NBRC 107715</strain>
    </source>
</reference>
<feature type="chain" id="PRO_5022071042" description="Lipoprotein" evidence="2">
    <location>
        <begin position="30"/>
        <end position="311"/>
    </location>
</feature>
<keyword evidence="6" id="KW-1185">Reference proteome</keyword>
<evidence type="ECO:0000256" key="2">
    <source>
        <dbReference type="SAM" id="SignalP"/>
    </source>
</evidence>
<name>A0A512J7U3_9HYPH</name>
<feature type="region of interest" description="Disordered" evidence="1">
    <location>
        <begin position="244"/>
        <end position="267"/>
    </location>
</feature>
<evidence type="ECO:0000313" key="5">
    <source>
        <dbReference type="Proteomes" id="UP000321960"/>
    </source>
</evidence>
<evidence type="ECO:0000313" key="3">
    <source>
        <dbReference type="EMBL" id="GEP06036.1"/>
    </source>
</evidence>
<reference evidence="4" key="1">
    <citation type="journal article" date="2014" name="Int. J. Syst. Evol. Microbiol.">
        <title>Complete genome of a new Firmicutes species belonging to the dominant human colonic microbiota ('Ruminococcus bicirculans') reveals two chromosomes and a selective capacity to utilize plant glucans.</title>
        <authorList>
            <consortium name="NISC Comparative Sequencing Program"/>
            <person name="Wegmann U."/>
            <person name="Louis P."/>
            <person name="Goesmann A."/>
            <person name="Henrissat B."/>
            <person name="Duncan S.H."/>
            <person name="Flint H.J."/>
        </authorList>
    </citation>
    <scope>NUCLEOTIDE SEQUENCE</scope>
    <source>
        <strain evidence="4">NBRC 107715</strain>
    </source>
</reference>
<reference evidence="4" key="4">
    <citation type="submission" date="2023-01" db="EMBL/GenBank/DDBJ databases">
        <title>Draft genome sequence of Methylobacterium oxalidis strain NBRC 107715.</title>
        <authorList>
            <person name="Sun Q."/>
            <person name="Mori K."/>
        </authorList>
    </citation>
    <scope>NUCLEOTIDE SEQUENCE</scope>
    <source>
        <strain evidence="4">NBRC 107715</strain>
    </source>
</reference>
<dbReference type="EMBL" id="BJZU01000088">
    <property type="protein sequence ID" value="GEP06036.1"/>
    <property type="molecule type" value="Genomic_DNA"/>
</dbReference>
<reference evidence="3 5" key="3">
    <citation type="submission" date="2019-07" db="EMBL/GenBank/DDBJ databases">
        <title>Whole genome shotgun sequence of Methylobacterium oxalidis NBRC 107715.</title>
        <authorList>
            <person name="Hosoyama A."/>
            <person name="Uohara A."/>
            <person name="Ohji S."/>
            <person name="Ichikawa N."/>
        </authorList>
    </citation>
    <scope>NUCLEOTIDE SEQUENCE [LARGE SCALE GENOMIC DNA]</scope>
    <source>
        <strain evidence="3 5">NBRC 107715</strain>
    </source>
</reference>
<protein>
    <recommendedName>
        <fullName evidence="7">Lipoprotein</fullName>
    </recommendedName>
</protein>
<dbReference type="Proteomes" id="UP001156856">
    <property type="component" value="Unassembled WGS sequence"/>
</dbReference>
<evidence type="ECO:0000313" key="4">
    <source>
        <dbReference type="EMBL" id="GLS65755.1"/>
    </source>
</evidence>